<dbReference type="PANTHER" id="PTHR33376">
    <property type="match status" value="1"/>
</dbReference>
<evidence type="ECO:0000313" key="4">
    <source>
        <dbReference type="Proteomes" id="UP001596109"/>
    </source>
</evidence>
<gene>
    <name evidence="3" type="ORF">ACFPRA_12735</name>
</gene>
<name>A0ABW0TLU3_9BACL</name>
<keyword evidence="4" id="KW-1185">Reference proteome</keyword>
<evidence type="ECO:0000313" key="3">
    <source>
        <dbReference type="EMBL" id="MFC5589763.1"/>
    </source>
</evidence>
<feature type="signal peptide" evidence="2">
    <location>
        <begin position="1"/>
        <end position="19"/>
    </location>
</feature>
<proteinExistence type="predicted"/>
<dbReference type="InterPro" id="IPR038404">
    <property type="entry name" value="TRAP_DctP_sf"/>
</dbReference>
<reference evidence="4" key="1">
    <citation type="journal article" date="2019" name="Int. J. Syst. Evol. Microbiol.">
        <title>The Global Catalogue of Microorganisms (GCM) 10K type strain sequencing project: providing services to taxonomists for standard genome sequencing and annotation.</title>
        <authorList>
            <consortium name="The Broad Institute Genomics Platform"/>
            <consortium name="The Broad Institute Genome Sequencing Center for Infectious Disease"/>
            <person name="Wu L."/>
            <person name="Ma J."/>
        </authorList>
    </citation>
    <scope>NUCLEOTIDE SEQUENCE [LARGE SCALE GENOMIC DNA]</scope>
    <source>
        <strain evidence="4">CGMCC 4.1434</strain>
    </source>
</reference>
<sequence>MKKIYNLLLLITIVGLICAGCGGETDASEKNGGTGEIKLSYAFFAPENTFPGVQMEKWAKELTERTDGKVKVDLFAGGTLLGASNMYDGVRDGIANIGMSATSYEPNRFPLLTISDLPSDYPNSYVASRAIYDLIQEYPPEAFDDFKIIAAFAGEPSYIQSKKKIETIDDMRGQRLRISGSLSDIATKLGASPVGMSQSDVPESLQTGVIDGYITSRETLKDFHLGEMIGHITDYPLHVNTFVAVMNKETWDSLPEDVQAIIDELGEEMAIFTGEYHDTNVQESIEWSQTEHGTKIISLSEEERKKWDEIISPIQNEYVEKLEKEGYPAKEYQVRLFELIEKYSNE</sequence>
<dbReference type="InterPro" id="IPR018389">
    <property type="entry name" value="DctP_fam"/>
</dbReference>
<evidence type="ECO:0000256" key="1">
    <source>
        <dbReference type="ARBA" id="ARBA00022729"/>
    </source>
</evidence>
<keyword evidence="1 2" id="KW-0732">Signal</keyword>
<dbReference type="Proteomes" id="UP001596109">
    <property type="component" value="Unassembled WGS sequence"/>
</dbReference>
<dbReference type="CDD" id="cd13665">
    <property type="entry name" value="PBP2_TRAP_Dctp3_4"/>
    <property type="match status" value="1"/>
</dbReference>
<accession>A0ABW0TLU3</accession>
<evidence type="ECO:0000256" key="2">
    <source>
        <dbReference type="SAM" id="SignalP"/>
    </source>
</evidence>
<dbReference type="PANTHER" id="PTHR33376:SF15">
    <property type="entry name" value="BLL6794 PROTEIN"/>
    <property type="match status" value="1"/>
</dbReference>
<organism evidence="3 4">
    <name type="scientific">Sporosarcina soli</name>
    <dbReference type="NCBI Taxonomy" id="334736"/>
    <lineage>
        <taxon>Bacteria</taxon>
        <taxon>Bacillati</taxon>
        <taxon>Bacillota</taxon>
        <taxon>Bacilli</taxon>
        <taxon>Bacillales</taxon>
        <taxon>Caryophanaceae</taxon>
        <taxon>Sporosarcina</taxon>
    </lineage>
</organism>
<comment type="caution">
    <text evidence="3">The sequence shown here is derived from an EMBL/GenBank/DDBJ whole genome shotgun (WGS) entry which is preliminary data.</text>
</comment>
<dbReference type="RefSeq" id="WP_381435142.1">
    <property type="nucleotide sequence ID" value="NZ_JBHSNO010000006.1"/>
</dbReference>
<feature type="chain" id="PRO_5045692663" evidence="2">
    <location>
        <begin position="20"/>
        <end position="346"/>
    </location>
</feature>
<dbReference type="EMBL" id="JBHSNO010000006">
    <property type="protein sequence ID" value="MFC5589763.1"/>
    <property type="molecule type" value="Genomic_DNA"/>
</dbReference>
<dbReference type="Gene3D" id="3.40.190.170">
    <property type="entry name" value="Bacterial extracellular solute-binding protein, family 7"/>
    <property type="match status" value="1"/>
</dbReference>
<protein>
    <submittedName>
        <fullName evidence="3">TRAP transporter substrate-binding protein</fullName>
    </submittedName>
</protein>
<dbReference type="Pfam" id="PF03480">
    <property type="entry name" value="DctP"/>
    <property type="match status" value="1"/>
</dbReference>
<dbReference type="SUPFAM" id="SSF53850">
    <property type="entry name" value="Periplasmic binding protein-like II"/>
    <property type="match status" value="1"/>
</dbReference>
<dbReference type="NCBIfam" id="NF037995">
    <property type="entry name" value="TRAP_S1"/>
    <property type="match status" value="1"/>
</dbReference>